<evidence type="ECO:0000256" key="2">
    <source>
        <dbReference type="ARBA" id="ARBA00022771"/>
    </source>
</evidence>
<protein>
    <recommendedName>
        <fullName evidence="5">IBR domain-containing protein</fullName>
    </recommendedName>
</protein>
<organism evidence="6 7">
    <name type="scientific">Rhynchosporium secalis</name>
    <name type="common">Barley scald fungus</name>
    <dbReference type="NCBI Taxonomy" id="38038"/>
    <lineage>
        <taxon>Eukaryota</taxon>
        <taxon>Fungi</taxon>
        <taxon>Dikarya</taxon>
        <taxon>Ascomycota</taxon>
        <taxon>Pezizomycotina</taxon>
        <taxon>Leotiomycetes</taxon>
        <taxon>Helotiales</taxon>
        <taxon>Ploettnerulaceae</taxon>
        <taxon>Rhynchosporium</taxon>
    </lineage>
</organism>
<dbReference type="GO" id="GO:0008270">
    <property type="term" value="F:zinc ion binding"/>
    <property type="evidence" value="ECO:0007669"/>
    <property type="project" value="UniProtKB-KW"/>
</dbReference>
<evidence type="ECO:0000256" key="3">
    <source>
        <dbReference type="ARBA" id="ARBA00022786"/>
    </source>
</evidence>
<keyword evidence="7" id="KW-1185">Reference proteome</keyword>
<evidence type="ECO:0000256" key="4">
    <source>
        <dbReference type="ARBA" id="ARBA00022833"/>
    </source>
</evidence>
<proteinExistence type="predicted"/>
<evidence type="ECO:0000313" key="6">
    <source>
        <dbReference type="EMBL" id="CZT46488.1"/>
    </source>
</evidence>
<gene>
    <name evidence="6" type="ORF">RSE6_06921</name>
</gene>
<dbReference type="AlphaFoldDB" id="A0A1E1MBR8"/>
<evidence type="ECO:0000259" key="5">
    <source>
        <dbReference type="Pfam" id="PF01485"/>
    </source>
</evidence>
<name>A0A1E1MBR8_RHYSE</name>
<dbReference type="InterPro" id="IPR031127">
    <property type="entry name" value="E3_UB_ligase_RBR"/>
</dbReference>
<dbReference type="Proteomes" id="UP000177625">
    <property type="component" value="Unassembled WGS sequence"/>
</dbReference>
<dbReference type="PANTHER" id="PTHR11685">
    <property type="entry name" value="RBR FAMILY RING FINGER AND IBR DOMAIN-CONTAINING"/>
    <property type="match status" value="1"/>
</dbReference>
<dbReference type="GO" id="GO:0004842">
    <property type="term" value="F:ubiquitin-protein transferase activity"/>
    <property type="evidence" value="ECO:0007669"/>
    <property type="project" value="InterPro"/>
</dbReference>
<dbReference type="GO" id="GO:0016567">
    <property type="term" value="P:protein ubiquitination"/>
    <property type="evidence" value="ECO:0007669"/>
    <property type="project" value="InterPro"/>
</dbReference>
<feature type="domain" description="IBR" evidence="5">
    <location>
        <begin position="227"/>
        <end position="272"/>
    </location>
</feature>
<dbReference type="EMBL" id="FJVC01000247">
    <property type="protein sequence ID" value="CZT46488.1"/>
    <property type="molecule type" value="Genomic_DNA"/>
</dbReference>
<evidence type="ECO:0000313" key="7">
    <source>
        <dbReference type="Proteomes" id="UP000177625"/>
    </source>
</evidence>
<evidence type="ECO:0000256" key="1">
    <source>
        <dbReference type="ARBA" id="ARBA00022723"/>
    </source>
</evidence>
<dbReference type="CDD" id="cd20335">
    <property type="entry name" value="BRcat_RBR"/>
    <property type="match status" value="1"/>
</dbReference>
<keyword evidence="1" id="KW-0479">Metal-binding</keyword>
<keyword evidence="2" id="KW-0863">Zinc-finger</keyword>
<reference evidence="7" key="1">
    <citation type="submission" date="2016-03" db="EMBL/GenBank/DDBJ databases">
        <authorList>
            <person name="Guldener U."/>
        </authorList>
    </citation>
    <scope>NUCLEOTIDE SEQUENCE [LARGE SCALE GENOMIC DNA]</scope>
</reference>
<keyword evidence="4" id="KW-0862">Zinc</keyword>
<sequence>MASQRELQTGKWAENNPPDFALAFDDFENELQKALLLVEDLKFAHSIAKAVVSDAVAIEESGVEEAQAQSLEDRGFARSLNEDENLPIQETIDLPEMSRFGSDLGDWDFVLRATEASIFSTVSDSTVAGPSTDYTLCQKAILEHLPQLQVDCSVCGDAFHPHATVHLVCNDVYCKPCLKSFFMRVTKDESLFPPKCHRQAIDISTIETDFSVEELKTYRDAEQEFTSTNRVYCADPECAKFIIMTQRIMDRASCENCGTSTCMHCKALAHDGWYPVDEGKETLLKFADKQGWKACFGCAVDVVRNSATDAA</sequence>
<keyword evidence="3" id="KW-0833">Ubl conjugation pathway</keyword>
<dbReference type="Pfam" id="PF01485">
    <property type="entry name" value="IBR"/>
    <property type="match status" value="1"/>
</dbReference>
<dbReference type="InterPro" id="IPR002867">
    <property type="entry name" value="IBR_dom"/>
</dbReference>
<accession>A0A1E1MBR8</accession>